<proteinExistence type="predicted"/>
<dbReference type="Proteomes" id="UP000253845">
    <property type="component" value="Unassembled WGS sequence"/>
</dbReference>
<sequence length="121" mass="13825">MEPYHLSPPSSTIPTTFQPEHTLSILRIPSTSPSHSHTAKSQPPPLSHLSASNNTHAIHFNLLNHTYPTYHLISTNRIQSNYPFQHITERMLSHPRESVDISLIRTRQWKVIGKKLMSLLC</sequence>
<accession>A0A370BI57</accession>
<protein>
    <submittedName>
        <fullName evidence="2">Uncharacterized protein</fullName>
    </submittedName>
</protein>
<feature type="compositionally biased region" description="Polar residues" evidence="1">
    <location>
        <begin position="29"/>
        <end position="41"/>
    </location>
</feature>
<feature type="region of interest" description="Disordered" evidence="1">
    <location>
        <begin position="28"/>
        <end position="51"/>
    </location>
</feature>
<name>A0A370BI57_ASPNG</name>
<dbReference type="AlphaFoldDB" id="A0A370BI57"/>
<evidence type="ECO:0000256" key="1">
    <source>
        <dbReference type="SAM" id="MobiDB-lite"/>
    </source>
</evidence>
<evidence type="ECO:0000313" key="2">
    <source>
        <dbReference type="EMBL" id="RDH15216.1"/>
    </source>
</evidence>
<dbReference type="VEuPathDB" id="FungiDB:M747DRAFT_299556"/>
<gene>
    <name evidence="2" type="ORF">M747DRAFT_299556</name>
</gene>
<evidence type="ECO:0000313" key="3">
    <source>
        <dbReference type="Proteomes" id="UP000253845"/>
    </source>
</evidence>
<reference evidence="2 3" key="1">
    <citation type="submission" date="2018-07" db="EMBL/GenBank/DDBJ databases">
        <title>Section-level genome sequencing of Aspergillus section Nigri to investigate inter- and intra-species variation.</title>
        <authorList>
            <consortium name="DOE Joint Genome Institute"/>
            <person name="Vesth T.C."/>
            <person name="Nybo J.L."/>
            <person name="Theobald S."/>
            <person name="Frisvad J.C."/>
            <person name="Larsen T.O."/>
            <person name="Nielsen K.F."/>
            <person name="Hoof J.B."/>
            <person name="Brandl J."/>
            <person name="Salamov A."/>
            <person name="Riley R."/>
            <person name="Gladden J.M."/>
            <person name="Phatale P."/>
            <person name="Nielsen M.T."/>
            <person name="Lyhne E.K."/>
            <person name="Kogle M.E."/>
            <person name="Strasser K."/>
            <person name="McDonnell E."/>
            <person name="Barry K."/>
            <person name="Clum A."/>
            <person name="Chen C."/>
            <person name="Nolan M."/>
            <person name="Sandor L."/>
            <person name="Kuo A."/>
            <person name="Lipzen A."/>
            <person name="Hainaut M."/>
            <person name="Drula E."/>
            <person name="Tsang A."/>
            <person name="Magnuson J.K."/>
            <person name="Henrissat B."/>
            <person name="Wiebenga A."/>
            <person name="Simmons B.A."/>
            <person name="Makela M.R."/>
            <person name="De vries R.P."/>
            <person name="Grigoriev I.V."/>
            <person name="Mortensen U.H."/>
            <person name="Baker S.E."/>
            <person name="Andersen M.R."/>
        </authorList>
    </citation>
    <scope>NUCLEOTIDE SEQUENCE [LARGE SCALE GENOMIC DNA]</scope>
    <source>
        <strain evidence="2 3">ATCC 13496</strain>
    </source>
</reference>
<organism evidence="2 3">
    <name type="scientific">Aspergillus niger ATCC 13496</name>
    <dbReference type="NCBI Taxonomy" id="1353008"/>
    <lineage>
        <taxon>Eukaryota</taxon>
        <taxon>Fungi</taxon>
        <taxon>Dikarya</taxon>
        <taxon>Ascomycota</taxon>
        <taxon>Pezizomycotina</taxon>
        <taxon>Eurotiomycetes</taxon>
        <taxon>Eurotiomycetidae</taxon>
        <taxon>Eurotiales</taxon>
        <taxon>Aspergillaceae</taxon>
        <taxon>Aspergillus</taxon>
        <taxon>Aspergillus subgen. Circumdati</taxon>
    </lineage>
</organism>
<dbReference type="EMBL" id="KZ851951">
    <property type="protein sequence ID" value="RDH15216.1"/>
    <property type="molecule type" value="Genomic_DNA"/>
</dbReference>